<dbReference type="Proteomes" id="UP000274822">
    <property type="component" value="Unassembled WGS sequence"/>
</dbReference>
<evidence type="ECO:0000313" key="1">
    <source>
        <dbReference type="EMBL" id="RUS30773.1"/>
    </source>
</evidence>
<comment type="caution">
    <text evidence="1">The sequence shown here is derived from an EMBL/GenBank/DDBJ whole genome shotgun (WGS) entry which is preliminary data.</text>
</comment>
<evidence type="ECO:0000313" key="2">
    <source>
        <dbReference type="Proteomes" id="UP000274822"/>
    </source>
</evidence>
<keyword evidence="2" id="KW-1185">Reference proteome</keyword>
<name>A0A433QLU9_9FUNG</name>
<dbReference type="EMBL" id="RBNJ01003581">
    <property type="protein sequence ID" value="RUS30773.1"/>
    <property type="molecule type" value="Genomic_DNA"/>
</dbReference>
<gene>
    <name evidence="1" type="ORF">BC938DRAFT_478976</name>
</gene>
<accession>A0A433QLU9</accession>
<protein>
    <submittedName>
        <fullName evidence="1">Uncharacterized protein</fullName>
    </submittedName>
</protein>
<dbReference type="AlphaFoldDB" id="A0A433QLU9"/>
<proteinExistence type="predicted"/>
<organism evidence="1 2">
    <name type="scientific">Jimgerdemannia flammicorona</name>
    <dbReference type="NCBI Taxonomy" id="994334"/>
    <lineage>
        <taxon>Eukaryota</taxon>
        <taxon>Fungi</taxon>
        <taxon>Fungi incertae sedis</taxon>
        <taxon>Mucoromycota</taxon>
        <taxon>Mucoromycotina</taxon>
        <taxon>Endogonomycetes</taxon>
        <taxon>Endogonales</taxon>
        <taxon>Endogonaceae</taxon>
        <taxon>Jimgerdemannia</taxon>
    </lineage>
</organism>
<reference evidence="1 2" key="1">
    <citation type="journal article" date="2018" name="New Phytol.">
        <title>Phylogenomics of Endogonaceae and evolution of mycorrhizas within Mucoromycota.</title>
        <authorList>
            <person name="Chang Y."/>
            <person name="Desiro A."/>
            <person name="Na H."/>
            <person name="Sandor L."/>
            <person name="Lipzen A."/>
            <person name="Clum A."/>
            <person name="Barry K."/>
            <person name="Grigoriev I.V."/>
            <person name="Martin F.M."/>
            <person name="Stajich J.E."/>
            <person name="Smith M.E."/>
            <person name="Bonito G."/>
            <person name="Spatafora J.W."/>
        </authorList>
    </citation>
    <scope>NUCLEOTIDE SEQUENCE [LARGE SCALE GENOMIC DNA]</scope>
    <source>
        <strain evidence="1 2">AD002</strain>
    </source>
</reference>
<sequence>MATPSMPPTSPKALRVPLESFSGSLSFCGSSSFRGPLSFGRTIFGCPFCRFASASSSFCCSAFNCHTPNWGNVFESVIDPSLV</sequence>